<accession>A0ACB1KDH1</accession>
<gene>
    <name evidence="1" type="ORF">MRATA1EN22A_LOCUS28537</name>
</gene>
<evidence type="ECO:0000313" key="2">
    <source>
        <dbReference type="Proteomes" id="UP001162501"/>
    </source>
</evidence>
<proteinExistence type="predicted"/>
<organism evidence="1 2">
    <name type="scientific">Rangifer tarandus platyrhynchus</name>
    <name type="common">Svalbard reindeer</name>
    <dbReference type="NCBI Taxonomy" id="3082113"/>
    <lineage>
        <taxon>Eukaryota</taxon>
        <taxon>Metazoa</taxon>
        <taxon>Chordata</taxon>
        <taxon>Craniata</taxon>
        <taxon>Vertebrata</taxon>
        <taxon>Euteleostomi</taxon>
        <taxon>Mammalia</taxon>
        <taxon>Eutheria</taxon>
        <taxon>Laurasiatheria</taxon>
        <taxon>Artiodactyla</taxon>
        <taxon>Ruminantia</taxon>
        <taxon>Pecora</taxon>
        <taxon>Cervidae</taxon>
        <taxon>Odocoileinae</taxon>
        <taxon>Rangifer</taxon>
    </lineage>
</organism>
<dbReference type="EMBL" id="CATOBB020000017">
    <property type="protein sequence ID" value="CAM9108555.1"/>
    <property type="molecule type" value="Genomic_DNA"/>
</dbReference>
<name>A0ACB1KDH1_RANTA</name>
<protein>
    <submittedName>
        <fullName evidence="1">Uncharacterized protein</fullName>
    </submittedName>
</protein>
<evidence type="ECO:0000313" key="1">
    <source>
        <dbReference type="EMBL" id="CAM9108555.1"/>
    </source>
</evidence>
<comment type="caution">
    <text evidence="1">The sequence shown here is derived from an EMBL/GenBank/DDBJ whole genome shotgun (WGS) entry which is preliminary data.</text>
</comment>
<dbReference type="Proteomes" id="UP001162501">
    <property type="component" value="Unassembled WGS sequence"/>
</dbReference>
<sequence>MPRFLLWLIPGHFWMWTGLQAAFVSLHNRLTVPNSAPKGVMWGPEKVACLPVQSEGPVRASGCFQLWFLPEPHRFFQLPGRGQGRYSSGWALPGLLSLSLLDGDENVFLSPLLTWAFGWSPESLAIFKVDLGSRM</sequence>
<reference evidence="1" key="1">
    <citation type="submission" date="2025-03" db="EMBL/GenBank/DDBJ databases">
        <authorList>
            <consortium name="ELIXIR-Norway"/>
            <consortium name="Elixir Norway"/>
        </authorList>
    </citation>
    <scope>NUCLEOTIDE SEQUENCE</scope>
</reference>